<sequence length="94" mass="10693">MKLEYLKNHVWRNREAYSGILLCLMLMTSSTRQAEIAIQDRDRLIAGIPTLETPQRGSERINLGLTGVFVSLGGLAWGNYIIHSNALHRRRSSR</sequence>
<gene>
    <name evidence="2" type="ORF">A3D25_05330</name>
</gene>
<dbReference type="Proteomes" id="UP000177328">
    <property type="component" value="Unassembled WGS sequence"/>
</dbReference>
<feature type="transmembrane region" description="Helical" evidence="1">
    <location>
        <begin position="61"/>
        <end position="82"/>
    </location>
</feature>
<accession>A0A1F5KHI2</accession>
<comment type="caution">
    <text evidence="2">The sequence shown here is derived from an EMBL/GenBank/DDBJ whole genome shotgun (WGS) entry which is preliminary data.</text>
</comment>
<keyword evidence="1" id="KW-1133">Transmembrane helix</keyword>
<evidence type="ECO:0000313" key="3">
    <source>
        <dbReference type="Proteomes" id="UP000177328"/>
    </source>
</evidence>
<dbReference type="AlphaFoldDB" id="A0A1F5KHI2"/>
<reference evidence="2 3" key="1">
    <citation type="journal article" date="2016" name="Nat. Commun.">
        <title>Thousands of microbial genomes shed light on interconnected biogeochemical processes in an aquifer system.</title>
        <authorList>
            <person name="Anantharaman K."/>
            <person name="Brown C.T."/>
            <person name="Hug L.A."/>
            <person name="Sharon I."/>
            <person name="Castelle C.J."/>
            <person name="Probst A.J."/>
            <person name="Thomas B.C."/>
            <person name="Singh A."/>
            <person name="Wilkins M.J."/>
            <person name="Karaoz U."/>
            <person name="Brodie E.L."/>
            <person name="Williams K.H."/>
            <person name="Hubbard S.S."/>
            <person name="Banfield J.F."/>
        </authorList>
    </citation>
    <scope>NUCLEOTIDE SEQUENCE [LARGE SCALE GENOMIC DNA]</scope>
</reference>
<evidence type="ECO:0000313" key="2">
    <source>
        <dbReference type="EMBL" id="OGE40270.1"/>
    </source>
</evidence>
<dbReference type="EMBL" id="MFDD01000013">
    <property type="protein sequence ID" value="OGE40270.1"/>
    <property type="molecule type" value="Genomic_DNA"/>
</dbReference>
<proteinExistence type="predicted"/>
<evidence type="ECO:0000256" key="1">
    <source>
        <dbReference type="SAM" id="Phobius"/>
    </source>
</evidence>
<name>A0A1F5KHI2_9BACT</name>
<protein>
    <submittedName>
        <fullName evidence="2">Uncharacterized protein</fullName>
    </submittedName>
</protein>
<keyword evidence="1" id="KW-0812">Transmembrane</keyword>
<organism evidence="2 3">
    <name type="scientific">Candidatus Daviesbacteria bacterium RIFCSPHIGHO2_02_FULL_43_12</name>
    <dbReference type="NCBI Taxonomy" id="1797776"/>
    <lineage>
        <taxon>Bacteria</taxon>
        <taxon>Candidatus Daviesiibacteriota</taxon>
    </lineage>
</organism>
<keyword evidence="1" id="KW-0472">Membrane</keyword>